<feature type="compositionally biased region" description="Basic and acidic residues" evidence="1">
    <location>
        <begin position="213"/>
        <end position="226"/>
    </location>
</feature>
<protein>
    <submittedName>
        <fullName evidence="2">Uncharacterized protein</fullName>
    </submittedName>
</protein>
<accession>A0ABR1LCC2</accession>
<dbReference type="RefSeq" id="XP_066651779.1">
    <property type="nucleotide sequence ID" value="XM_066802600.1"/>
</dbReference>
<keyword evidence="3" id="KW-1185">Reference proteome</keyword>
<gene>
    <name evidence="2" type="ORF">J3D65DRAFT_661366</name>
</gene>
<sequence length="469" mass="53357">MRTPSNLLIVVIDRTITVSYISTNKMITDGLTKVWTNVDLLVVGTGYCSPCLTPTPYFDLKNYGFYSDVQVAELLEKETYWAFPTAQNSLYGKQLDEFFAYLSARGNLKSLNVRILTLGHKPDYFKWDETSGVTAFLRPFKYVRGLQNATIKFPNWRDPSTHEAEVQQFYQEDAHIVEKWMTSVHGDCQQHPDIICACKTCFPSLPGTQAGRRNAETNSSHEEHDSGGNTQLRINEVEAAKARLEAGEAVQDGANWWTTEFPIWGGDEWAHGPREYYIGLQNTPHKRQYKELCEEFGKIWAVEWWTEDGFGIGDDVPFHWSRPWTFGRAEIHFQHALQMRKIAEGVARKVSFSSVLFLLHGHRLRAYSLIHGSPADQWLLQEEGKEVQGLTELGWSSLLLFSLLLSWFKTGLSTTVSSRGKNGGSFIVIELDLGLQWEVWFVNYSPVNVLLLGLGSPKPVMLFPLSFRA</sequence>
<evidence type="ECO:0000313" key="2">
    <source>
        <dbReference type="EMBL" id="KAK7532111.1"/>
    </source>
</evidence>
<organism evidence="2 3">
    <name type="scientific">Phyllosticta citribraziliensis</name>
    <dbReference type="NCBI Taxonomy" id="989973"/>
    <lineage>
        <taxon>Eukaryota</taxon>
        <taxon>Fungi</taxon>
        <taxon>Dikarya</taxon>
        <taxon>Ascomycota</taxon>
        <taxon>Pezizomycotina</taxon>
        <taxon>Dothideomycetes</taxon>
        <taxon>Dothideomycetes incertae sedis</taxon>
        <taxon>Botryosphaeriales</taxon>
        <taxon>Phyllostictaceae</taxon>
        <taxon>Phyllosticta</taxon>
    </lineage>
</organism>
<reference evidence="2 3" key="1">
    <citation type="submission" date="2024-04" db="EMBL/GenBank/DDBJ databases">
        <title>Phyllosticta paracitricarpa is synonymous to the EU quarantine fungus P. citricarpa based on phylogenomic analyses.</title>
        <authorList>
            <consortium name="Lawrence Berkeley National Laboratory"/>
            <person name="Van ingen-buijs V.A."/>
            <person name="Van westerhoven A.C."/>
            <person name="Haridas S."/>
            <person name="Skiadas P."/>
            <person name="Martin F."/>
            <person name="Groenewald J.Z."/>
            <person name="Crous P.W."/>
            <person name="Seidl M.F."/>
        </authorList>
    </citation>
    <scope>NUCLEOTIDE SEQUENCE [LARGE SCALE GENOMIC DNA]</scope>
    <source>
        <strain evidence="2 3">CPC 17464</strain>
    </source>
</reference>
<dbReference type="EMBL" id="JBBPEH010000011">
    <property type="protein sequence ID" value="KAK7532111.1"/>
    <property type="molecule type" value="Genomic_DNA"/>
</dbReference>
<comment type="caution">
    <text evidence="2">The sequence shown here is derived from an EMBL/GenBank/DDBJ whole genome shotgun (WGS) entry which is preliminary data.</text>
</comment>
<feature type="region of interest" description="Disordered" evidence="1">
    <location>
        <begin position="210"/>
        <end position="231"/>
    </location>
</feature>
<evidence type="ECO:0000313" key="3">
    <source>
        <dbReference type="Proteomes" id="UP001360953"/>
    </source>
</evidence>
<dbReference type="GeneID" id="92035506"/>
<proteinExistence type="predicted"/>
<dbReference type="Proteomes" id="UP001360953">
    <property type="component" value="Unassembled WGS sequence"/>
</dbReference>
<name>A0ABR1LCC2_9PEZI</name>
<evidence type="ECO:0000256" key="1">
    <source>
        <dbReference type="SAM" id="MobiDB-lite"/>
    </source>
</evidence>